<dbReference type="RefSeq" id="WP_009210048.1">
    <property type="nucleotide sequence ID" value="NZ_BBWP01000043.1"/>
</dbReference>
<accession>Q1YMH3</accession>
<name>Q1YMH3_AURMS</name>
<reference evidence="2 3" key="1">
    <citation type="journal article" date="2008" name="Appl. Environ. Microbiol.">
        <title>Genomic insights into Mn(II) oxidation by the marine alphaproteobacterium Aurantimonas sp. strain SI85-9A1.</title>
        <authorList>
            <person name="Dick G.J."/>
            <person name="Podell S."/>
            <person name="Johnson H.A."/>
            <person name="Rivera-Espinoza Y."/>
            <person name="Bernier-Latmani R."/>
            <person name="McCarthy J.K."/>
            <person name="Torpey J.W."/>
            <person name="Clement B.G."/>
            <person name="Gaasterland T."/>
            <person name="Tebo B.M."/>
        </authorList>
    </citation>
    <scope>NUCLEOTIDE SEQUENCE [LARGE SCALE GENOMIC DNA]</scope>
    <source>
        <strain evidence="2 3">SI85-9A1</strain>
    </source>
</reference>
<dbReference type="BioCyc" id="AURANTIMONAS:SI859A1_02224-MONOMER"/>
<keyword evidence="3" id="KW-1185">Reference proteome</keyword>
<evidence type="ECO:0000313" key="2">
    <source>
        <dbReference type="EMBL" id="EAS51408.1"/>
    </source>
</evidence>
<dbReference type="AlphaFoldDB" id="Q1YMH3"/>
<dbReference type="Gene3D" id="3.40.470.10">
    <property type="entry name" value="Uracil-DNA glycosylase-like domain"/>
    <property type="match status" value="1"/>
</dbReference>
<dbReference type="SMART" id="SM00987">
    <property type="entry name" value="UreE_C"/>
    <property type="match status" value="1"/>
</dbReference>
<feature type="domain" description="Uracil-DNA glycosylase-like" evidence="1">
    <location>
        <begin position="38"/>
        <end position="202"/>
    </location>
</feature>
<dbReference type="PANTHER" id="PTHR42160:SF1">
    <property type="entry name" value="URACIL-DNA GLYCOSYLASE SUPERFAMILY PROTEIN"/>
    <property type="match status" value="1"/>
</dbReference>
<evidence type="ECO:0000259" key="1">
    <source>
        <dbReference type="SMART" id="SM00986"/>
    </source>
</evidence>
<dbReference type="EMBL" id="AAPJ01000001">
    <property type="protein sequence ID" value="EAS51408.1"/>
    <property type="molecule type" value="Genomic_DNA"/>
</dbReference>
<sequence>MASAAAEDPAALYDTIRACRICRDAPVGPPLPVTPNPVLALSGTARLLIAGQAPGNLADRSTTPFNDPSGVRLRDWLGLSPEVFYDSARVAILPMGFCFPGTDPMGGDRPPRIECRAAWHDRAMAAMPQIELILAIGQHAQRFHIASGAGRSLTETVTNWRTILAEGGRFAPVLPLPHPSWRNSGWLKRHPWFGEELLPELRRRVGELV</sequence>
<dbReference type="CDD" id="cd10033">
    <property type="entry name" value="UDG_like"/>
    <property type="match status" value="1"/>
</dbReference>
<dbReference type="InterPro" id="IPR036895">
    <property type="entry name" value="Uracil-DNA_glycosylase-like_sf"/>
</dbReference>
<dbReference type="InterPro" id="IPR005122">
    <property type="entry name" value="Uracil-DNA_glycosylase-like"/>
</dbReference>
<proteinExistence type="predicted"/>
<dbReference type="PANTHER" id="PTHR42160">
    <property type="entry name" value="URACIL-DNA GLYCOSYLASE SUPERFAMILY PROTEIN"/>
    <property type="match status" value="1"/>
</dbReference>
<evidence type="ECO:0000313" key="3">
    <source>
        <dbReference type="Proteomes" id="UP000000321"/>
    </source>
</evidence>
<dbReference type="Proteomes" id="UP000000321">
    <property type="component" value="Unassembled WGS sequence"/>
</dbReference>
<dbReference type="SUPFAM" id="SSF52141">
    <property type="entry name" value="Uracil-DNA glycosylase-like"/>
    <property type="match status" value="1"/>
</dbReference>
<organism evidence="2 3">
    <name type="scientific">Aurantimonas manganoxydans (strain ATCC BAA-1229 / DSM 21871 / SI85-9A1)</name>
    <dbReference type="NCBI Taxonomy" id="287752"/>
    <lineage>
        <taxon>Bacteria</taxon>
        <taxon>Pseudomonadati</taxon>
        <taxon>Pseudomonadota</taxon>
        <taxon>Alphaproteobacteria</taxon>
        <taxon>Hyphomicrobiales</taxon>
        <taxon>Aurantimonadaceae</taxon>
        <taxon>Aurantimonas</taxon>
    </lineage>
</organism>
<dbReference type="InterPro" id="IPR047124">
    <property type="entry name" value="HI_0220.2"/>
</dbReference>
<dbReference type="SMART" id="SM00986">
    <property type="entry name" value="UDG"/>
    <property type="match status" value="1"/>
</dbReference>
<comment type="caution">
    <text evidence="2">The sequence shown here is derived from an EMBL/GenBank/DDBJ whole genome shotgun (WGS) entry which is preliminary data.</text>
</comment>
<protein>
    <submittedName>
        <fullName evidence="2">Putative uracil-DNA glycosylase</fullName>
    </submittedName>
</protein>
<dbReference type="Pfam" id="PF03167">
    <property type="entry name" value="UDG"/>
    <property type="match status" value="1"/>
</dbReference>
<dbReference type="HOGENOM" id="CLU_075800_0_0_5"/>
<gene>
    <name evidence="2" type="ORF">SI859A1_02224</name>
</gene>